<protein>
    <submittedName>
        <fullName evidence="2">Transposase family protein</fullName>
    </submittedName>
</protein>
<accession>A0ABW2FD39</accession>
<keyword evidence="3" id="KW-1185">Reference proteome</keyword>
<dbReference type="EMBL" id="JBHTAI010000014">
    <property type="protein sequence ID" value="MFC7151175.1"/>
    <property type="molecule type" value="Genomic_DNA"/>
</dbReference>
<feature type="domain" description="Transposase IS204/IS1001/IS1096/IS1165 zinc-finger" evidence="1">
    <location>
        <begin position="39"/>
        <end position="85"/>
    </location>
</feature>
<dbReference type="Proteomes" id="UP001596378">
    <property type="component" value="Unassembled WGS sequence"/>
</dbReference>
<reference evidence="3" key="1">
    <citation type="journal article" date="2019" name="Int. J. Syst. Evol. Microbiol.">
        <title>The Global Catalogue of Microorganisms (GCM) 10K type strain sequencing project: providing services to taxonomists for standard genome sequencing and annotation.</title>
        <authorList>
            <consortium name="The Broad Institute Genomics Platform"/>
            <consortium name="The Broad Institute Genome Sequencing Center for Infectious Disease"/>
            <person name="Wu L."/>
            <person name="Ma J."/>
        </authorList>
    </citation>
    <scope>NUCLEOTIDE SEQUENCE [LARGE SCALE GENOMIC DNA]</scope>
    <source>
        <strain evidence="3">KCTC 12907</strain>
    </source>
</reference>
<proteinExistence type="predicted"/>
<dbReference type="Pfam" id="PF14690">
    <property type="entry name" value="Zn_ribbon_ISL3"/>
    <property type="match status" value="1"/>
</dbReference>
<gene>
    <name evidence="2" type="ORF">ACFQMJ_21780</name>
</gene>
<evidence type="ECO:0000313" key="3">
    <source>
        <dbReference type="Proteomes" id="UP001596378"/>
    </source>
</evidence>
<name>A0ABW2FD39_9BACL</name>
<organism evidence="2 3">
    <name type="scientific">Cohnella cellulosilytica</name>
    <dbReference type="NCBI Taxonomy" id="986710"/>
    <lineage>
        <taxon>Bacteria</taxon>
        <taxon>Bacillati</taxon>
        <taxon>Bacillota</taxon>
        <taxon>Bacilli</taxon>
        <taxon>Bacillales</taxon>
        <taxon>Paenibacillaceae</taxon>
        <taxon>Cohnella</taxon>
    </lineage>
</organism>
<dbReference type="RefSeq" id="WP_378049528.1">
    <property type="nucleotide sequence ID" value="NZ_JBHMDN010000021.1"/>
</dbReference>
<dbReference type="InterPro" id="IPR029261">
    <property type="entry name" value="Transposase_Znf"/>
</dbReference>
<evidence type="ECO:0000259" key="1">
    <source>
        <dbReference type="Pfam" id="PF14690"/>
    </source>
</evidence>
<sequence length="207" mass="23796">MQTQYINELLDIPELEIHQLLSIHDDEVHIEAVPLDDKQICPCCASDQAVIRKGSNGMRTVRHLSVFEKKTYLHVPAIRMFCSRCEAGFVWAYHFVGPKQRYSRLFRSHTVEQALGSTAAHSARIQKAPASTIQHIHNEAVPPLCDALYEQVWEEASESFNEENAKKLDTLLNYSPLLRSVWEWKEALHNHVHENDLRCESHSGNTR</sequence>
<comment type="caution">
    <text evidence="2">The sequence shown here is derived from an EMBL/GenBank/DDBJ whole genome shotgun (WGS) entry which is preliminary data.</text>
</comment>
<evidence type="ECO:0000313" key="2">
    <source>
        <dbReference type="EMBL" id="MFC7151175.1"/>
    </source>
</evidence>